<feature type="transmembrane region" description="Helical" evidence="1">
    <location>
        <begin position="76"/>
        <end position="103"/>
    </location>
</feature>
<dbReference type="PANTHER" id="PTHR22593">
    <property type="entry name" value="TRANSMEMBRANE PROTEIN 18"/>
    <property type="match status" value="1"/>
</dbReference>
<feature type="transmembrane region" description="Helical" evidence="1">
    <location>
        <begin position="49"/>
        <end position="69"/>
    </location>
</feature>
<evidence type="ECO:0000313" key="2">
    <source>
        <dbReference type="EMBL" id="RLM99924.1"/>
    </source>
</evidence>
<gene>
    <name evidence="2" type="ORF">C2845_PM06G20740</name>
</gene>
<evidence type="ECO:0000256" key="1">
    <source>
        <dbReference type="SAM" id="Phobius"/>
    </source>
</evidence>
<reference evidence="3" key="1">
    <citation type="journal article" date="2019" name="Nat. Commun.">
        <title>The genome of broomcorn millet.</title>
        <authorList>
            <person name="Zou C."/>
            <person name="Miki D."/>
            <person name="Li D."/>
            <person name="Tang Q."/>
            <person name="Xiao L."/>
            <person name="Rajput S."/>
            <person name="Deng P."/>
            <person name="Jia W."/>
            <person name="Huang R."/>
            <person name="Zhang M."/>
            <person name="Sun Y."/>
            <person name="Hu J."/>
            <person name="Fu X."/>
            <person name="Schnable P.S."/>
            <person name="Li F."/>
            <person name="Zhang H."/>
            <person name="Feng B."/>
            <person name="Zhu X."/>
            <person name="Liu R."/>
            <person name="Schnable J.C."/>
            <person name="Zhu J.-K."/>
            <person name="Zhang H."/>
        </authorList>
    </citation>
    <scope>NUCLEOTIDE SEQUENCE [LARGE SCALE GENOMIC DNA]</scope>
</reference>
<keyword evidence="1" id="KW-0472">Membrane</keyword>
<protein>
    <submittedName>
        <fullName evidence="2">Transmembrane protein 18-like</fullName>
    </submittedName>
</protein>
<dbReference type="EMBL" id="PQIB02000009">
    <property type="protein sequence ID" value="RLM99924.1"/>
    <property type="molecule type" value="Genomic_DNA"/>
</dbReference>
<keyword evidence="3" id="KW-1185">Reference proteome</keyword>
<accession>A0A3L6RDD6</accession>
<keyword evidence="1" id="KW-0812">Transmembrane</keyword>
<proteinExistence type="predicted"/>
<name>A0A3L6RDD6_PANMI</name>
<sequence length="193" mass="22102">MEEVQAAMTAHLDQVSGLVQALSSELRRGMGPAADNLRAFVRAVDWTEPWLMCLMAFHVILLLTAVGFRRNANFQLLLLFLVCEFYCFSYSISYSASLVYGLVDFRVYMAEKMNRYLGEHWKSFASQNYFDRSGVFISAIWSGPLIFISIASVVSSLIALCWLMVKWKRAELRHRPDLLATSRTEKNKSCWTC</sequence>
<dbReference type="GO" id="GO:0031965">
    <property type="term" value="C:nuclear membrane"/>
    <property type="evidence" value="ECO:0007669"/>
    <property type="project" value="TreeGrafter"/>
</dbReference>
<organism evidence="2 3">
    <name type="scientific">Panicum miliaceum</name>
    <name type="common">Proso millet</name>
    <name type="synonym">Broomcorn millet</name>
    <dbReference type="NCBI Taxonomy" id="4540"/>
    <lineage>
        <taxon>Eukaryota</taxon>
        <taxon>Viridiplantae</taxon>
        <taxon>Streptophyta</taxon>
        <taxon>Embryophyta</taxon>
        <taxon>Tracheophyta</taxon>
        <taxon>Spermatophyta</taxon>
        <taxon>Magnoliopsida</taxon>
        <taxon>Liliopsida</taxon>
        <taxon>Poales</taxon>
        <taxon>Poaceae</taxon>
        <taxon>PACMAD clade</taxon>
        <taxon>Panicoideae</taxon>
        <taxon>Panicodae</taxon>
        <taxon>Paniceae</taxon>
        <taxon>Panicinae</taxon>
        <taxon>Panicum</taxon>
        <taxon>Panicum sect. Panicum</taxon>
    </lineage>
</organism>
<feature type="transmembrane region" description="Helical" evidence="1">
    <location>
        <begin position="139"/>
        <end position="165"/>
    </location>
</feature>
<dbReference type="InterPro" id="IPR026721">
    <property type="entry name" value="TMEM18"/>
</dbReference>
<comment type="caution">
    <text evidence="2">The sequence shown here is derived from an EMBL/GenBank/DDBJ whole genome shotgun (WGS) entry which is preliminary data.</text>
</comment>
<dbReference type="Pfam" id="PF14770">
    <property type="entry name" value="TMEM18"/>
    <property type="match status" value="2"/>
</dbReference>
<dbReference type="PANTHER" id="PTHR22593:SF9">
    <property type="entry name" value="TRANSMEMBRANE PROTEIN 18"/>
    <property type="match status" value="1"/>
</dbReference>
<dbReference type="AlphaFoldDB" id="A0A3L6RDD6"/>
<dbReference type="OrthoDB" id="411535at2759"/>
<keyword evidence="1" id="KW-1133">Transmembrane helix</keyword>
<dbReference type="Proteomes" id="UP000275267">
    <property type="component" value="Unassembled WGS sequence"/>
</dbReference>
<evidence type="ECO:0000313" key="3">
    <source>
        <dbReference type="Proteomes" id="UP000275267"/>
    </source>
</evidence>